<evidence type="ECO:0000313" key="2">
    <source>
        <dbReference type="Proteomes" id="UP000236621"/>
    </source>
</evidence>
<organism evidence="1 2">
    <name type="scientific">Tolypocladium capitatum</name>
    <dbReference type="NCBI Taxonomy" id="45235"/>
    <lineage>
        <taxon>Eukaryota</taxon>
        <taxon>Fungi</taxon>
        <taxon>Dikarya</taxon>
        <taxon>Ascomycota</taxon>
        <taxon>Pezizomycotina</taxon>
        <taxon>Sordariomycetes</taxon>
        <taxon>Hypocreomycetidae</taxon>
        <taxon>Hypocreales</taxon>
        <taxon>Ophiocordycipitaceae</taxon>
        <taxon>Tolypocladium</taxon>
    </lineage>
</organism>
<proteinExistence type="predicted"/>
<accession>A0A2K3QK43</accession>
<protein>
    <submittedName>
        <fullName evidence="1">Uncharacterized protein</fullName>
    </submittedName>
</protein>
<sequence>MDSVPGVSMRGKASTSWMPRAFMVRTAPRTSLRKISGRSESWNVSNVLSVYSLKHLPGPSRPALPVRCSADDLEMTLASRDSIPSRGRYFFTLALPQSTTYRTPGTVTDVSAIFVAKTIFRVKAVLTGRKASR</sequence>
<name>A0A2K3QK43_9HYPO</name>
<dbReference type="Proteomes" id="UP000236621">
    <property type="component" value="Unassembled WGS sequence"/>
</dbReference>
<dbReference type="EMBL" id="NRSZ01000333">
    <property type="protein sequence ID" value="PNY27871.1"/>
    <property type="molecule type" value="Genomic_DNA"/>
</dbReference>
<comment type="caution">
    <text evidence="1">The sequence shown here is derived from an EMBL/GenBank/DDBJ whole genome shotgun (WGS) entry which is preliminary data.</text>
</comment>
<keyword evidence="2" id="KW-1185">Reference proteome</keyword>
<reference evidence="1 2" key="1">
    <citation type="submission" date="2017-08" db="EMBL/GenBank/DDBJ databases">
        <title>Harnessing the power of phylogenomics to disentangle the directionality and signatures of interkingdom host jumping in the parasitic fungal genus Tolypocladium.</title>
        <authorList>
            <person name="Quandt C.A."/>
            <person name="Patterson W."/>
            <person name="Spatafora J.W."/>
        </authorList>
    </citation>
    <scope>NUCLEOTIDE SEQUENCE [LARGE SCALE GENOMIC DNA]</scope>
    <source>
        <strain evidence="1 2">CBS 113982</strain>
    </source>
</reference>
<dbReference type="AlphaFoldDB" id="A0A2K3QK43"/>
<gene>
    <name evidence="1" type="ORF">TCAP_02207</name>
</gene>
<evidence type="ECO:0000313" key="1">
    <source>
        <dbReference type="EMBL" id="PNY27871.1"/>
    </source>
</evidence>